<dbReference type="InterPro" id="IPR040521">
    <property type="entry name" value="KDZ"/>
</dbReference>
<evidence type="ECO:0000256" key="1">
    <source>
        <dbReference type="SAM" id="MobiDB-lite"/>
    </source>
</evidence>
<dbReference type="AlphaFoldDB" id="A0A8H6HRE6"/>
<dbReference type="Pfam" id="PF18803">
    <property type="entry name" value="CxC2"/>
    <property type="match status" value="1"/>
</dbReference>
<dbReference type="PANTHER" id="PTHR33096">
    <property type="entry name" value="CXC2 DOMAIN-CONTAINING PROTEIN"/>
    <property type="match status" value="1"/>
</dbReference>
<dbReference type="CDD" id="cd19757">
    <property type="entry name" value="Bbox1"/>
    <property type="match status" value="1"/>
</dbReference>
<dbReference type="OrthoDB" id="3143151at2759"/>
<comment type="caution">
    <text evidence="3">The sequence shown here is derived from an EMBL/GenBank/DDBJ whole genome shotgun (WGS) entry which is preliminary data.</text>
</comment>
<proteinExistence type="predicted"/>
<evidence type="ECO:0000259" key="2">
    <source>
        <dbReference type="Pfam" id="PF18803"/>
    </source>
</evidence>
<feature type="region of interest" description="Disordered" evidence="1">
    <location>
        <begin position="1075"/>
        <end position="1110"/>
    </location>
</feature>
<accession>A0A8H6HRE6</accession>
<gene>
    <name evidence="3" type="ORF">DFP72DRAFT_1071542</name>
</gene>
<sequence length="1110" mass="126638">MPKSFHPSLDGFTIQKVVTKSTSRGKKVVFVPSKAHISSRLPKPKKASEKRPRIDSYQPDPEDFRPRSPSPPTNQPPEEINERIFQPHSGKRSRGTTTHEYMDEWGRTKCAPYLDRILHGESLRSTSCEHCHEGPTGWRCLDCLDNPRLCTTCCRISHRPSPLHRVERWTGSHWVPGWLWHVGTVVCLGHGTSPCPEYRSSIDELEGRCVGINNVDDFTNDPTNGAKPTRTAVGSGSIVAIVHSNGFHHLPVFPCFCPGAPSNDLQYLDKGFYPTTWKEISTVFSFDLLKLVHLLKVHAHISTDTFMGVLQRVTNHIFPGRTMDRRRELGRVWQQWNHLINLKRYGFGHVAPRARPDVGELALFCPACPQPDINLPDNWESDNDQWKFRRYLVADGNFVLNHPIKNQGEEEPVWLTDGAAYMVERSLYAEHLEETREYQEPPTCYEHRAVADKNKAKKGYDSTGIVAIACARHGCFAPGSVVDMQKGERQTNVDYALCHAIANTSAKKTTGALLAYDINCQYCVNFRTRIARSPELSALFPPTLSISFVIGLFHVHGHKDECLSRFAPTYFPGSGVTSGEILESLWSTLNGAANVTRSMTLAHRSEMLDACMADSNWRKLQGMVAFLIKQIKKARKSLAKAEESFGLLDATATPHQRETWTEAMDDANADRDNTHNDSMDVYNVRIKKVTPHKEVQIQLMTEENAEKTQIGIADWVASAIELQEDQIRLLSQLRRRPPPETTKRRKKSKKLIRDDIALARGSQKILVNMNQFYERADLLFPKLKLRTWNTEKWEDKKEECVCEGDEDDVCFCDEEQEERAESTRWAEAEDELSPIPLPSGLDEIPEGWESVVEKETVFRVTQANEALESIRSQVAHKSYLYRANRGLAVAKRERTRGYDAIKAVDAKLRFNMKRYHLARWALDRLGCLEQHPEFQPLTRSHTKAVTTIYDPNMPDQKNDEPSWIWTVVLGVDTTSDSYVEEVYRVNWIRAKSRRDRWAEELVMIGAEMDWFTRWHMHRANEAAEWAELGLGDGHTAYALRQADMWRKIRSDAIHMFKTHVDVNLEPSKQAHAREVKGEIGDGLTAVEPEPFHDFDSDSDSDDIDELEKPL</sequence>
<feature type="domain" description="CxC2-like cysteine cluster KDZ transposase-associated" evidence="2">
    <location>
        <begin position="238"/>
        <end position="316"/>
    </location>
</feature>
<dbReference type="Proteomes" id="UP000521943">
    <property type="component" value="Unassembled WGS sequence"/>
</dbReference>
<evidence type="ECO:0000313" key="4">
    <source>
        <dbReference type="Proteomes" id="UP000521943"/>
    </source>
</evidence>
<dbReference type="EMBL" id="JACGCI010000051">
    <property type="protein sequence ID" value="KAF6751346.1"/>
    <property type="molecule type" value="Genomic_DNA"/>
</dbReference>
<keyword evidence="4" id="KW-1185">Reference proteome</keyword>
<name>A0A8H6HRE6_9AGAR</name>
<evidence type="ECO:0000313" key="3">
    <source>
        <dbReference type="EMBL" id="KAF6751346.1"/>
    </source>
</evidence>
<feature type="region of interest" description="Disordered" evidence="1">
    <location>
        <begin position="19"/>
        <end position="98"/>
    </location>
</feature>
<feature type="compositionally biased region" description="Acidic residues" evidence="1">
    <location>
        <begin position="1096"/>
        <end position="1110"/>
    </location>
</feature>
<organism evidence="3 4">
    <name type="scientific">Ephemerocybe angulata</name>
    <dbReference type="NCBI Taxonomy" id="980116"/>
    <lineage>
        <taxon>Eukaryota</taxon>
        <taxon>Fungi</taxon>
        <taxon>Dikarya</taxon>
        <taxon>Basidiomycota</taxon>
        <taxon>Agaricomycotina</taxon>
        <taxon>Agaricomycetes</taxon>
        <taxon>Agaricomycetidae</taxon>
        <taxon>Agaricales</taxon>
        <taxon>Agaricineae</taxon>
        <taxon>Psathyrellaceae</taxon>
        <taxon>Ephemerocybe</taxon>
    </lineage>
</organism>
<protein>
    <recommendedName>
        <fullName evidence="2">CxC2-like cysteine cluster KDZ transposase-associated domain-containing protein</fullName>
    </recommendedName>
</protein>
<dbReference type="InterPro" id="IPR041457">
    <property type="entry name" value="CxC2_KDZ-assoc"/>
</dbReference>
<dbReference type="Pfam" id="PF18758">
    <property type="entry name" value="KDZ"/>
    <property type="match status" value="1"/>
</dbReference>
<reference evidence="3 4" key="1">
    <citation type="submission" date="2020-07" db="EMBL/GenBank/DDBJ databases">
        <title>Comparative genomics of pyrophilous fungi reveals a link between fire events and developmental genes.</title>
        <authorList>
            <consortium name="DOE Joint Genome Institute"/>
            <person name="Steindorff A.S."/>
            <person name="Carver A."/>
            <person name="Calhoun S."/>
            <person name="Stillman K."/>
            <person name="Liu H."/>
            <person name="Lipzen A."/>
            <person name="Pangilinan J."/>
            <person name="Labutti K."/>
            <person name="Bruns T.D."/>
            <person name="Grigoriev I.V."/>
        </authorList>
    </citation>
    <scope>NUCLEOTIDE SEQUENCE [LARGE SCALE GENOMIC DNA]</scope>
    <source>
        <strain evidence="3 4">CBS 144469</strain>
    </source>
</reference>
<dbReference type="PANTHER" id="PTHR33096:SF1">
    <property type="entry name" value="CXC1-LIKE CYSTEINE CLUSTER ASSOCIATED WITH KDZ TRANSPOSASES DOMAIN-CONTAINING PROTEIN"/>
    <property type="match status" value="1"/>
</dbReference>